<feature type="region of interest" description="Disordered" evidence="1">
    <location>
        <begin position="1"/>
        <end position="139"/>
    </location>
</feature>
<feature type="compositionally biased region" description="Polar residues" evidence="1">
    <location>
        <begin position="9"/>
        <end position="18"/>
    </location>
</feature>
<evidence type="ECO:0000313" key="3">
    <source>
        <dbReference type="Proteomes" id="UP001066276"/>
    </source>
</evidence>
<reference evidence="2" key="1">
    <citation type="journal article" date="2022" name="bioRxiv">
        <title>Sequencing and chromosome-scale assembly of the giantPleurodeles waltlgenome.</title>
        <authorList>
            <person name="Brown T."/>
            <person name="Elewa A."/>
            <person name="Iarovenko S."/>
            <person name="Subramanian E."/>
            <person name="Araus A.J."/>
            <person name="Petzold A."/>
            <person name="Susuki M."/>
            <person name="Suzuki K.-i.T."/>
            <person name="Hayashi T."/>
            <person name="Toyoda A."/>
            <person name="Oliveira C."/>
            <person name="Osipova E."/>
            <person name="Leigh N.D."/>
            <person name="Simon A."/>
            <person name="Yun M.H."/>
        </authorList>
    </citation>
    <scope>NUCLEOTIDE SEQUENCE</scope>
    <source>
        <strain evidence="2">20211129_DDA</strain>
        <tissue evidence="2">Liver</tissue>
    </source>
</reference>
<proteinExistence type="predicted"/>
<feature type="compositionally biased region" description="Low complexity" evidence="1">
    <location>
        <begin position="101"/>
        <end position="112"/>
    </location>
</feature>
<dbReference type="EMBL" id="JANPWB010000007">
    <property type="protein sequence ID" value="KAJ1171147.1"/>
    <property type="molecule type" value="Genomic_DNA"/>
</dbReference>
<feature type="compositionally biased region" description="Basic and acidic residues" evidence="1">
    <location>
        <begin position="49"/>
        <end position="62"/>
    </location>
</feature>
<keyword evidence="3" id="KW-1185">Reference proteome</keyword>
<evidence type="ECO:0000313" key="2">
    <source>
        <dbReference type="EMBL" id="KAJ1171147.1"/>
    </source>
</evidence>
<sequence length="139" mass="15056">MVDPYGNILPTNEVTTSAKGGVFKPTSFFTRKSTDPGSDGTGRQTPRRSGAEEKTLEPEKRQRQQPNNLPDALGNEQEAARQTDWPRSGESVASSAKGEVFKPTSFFTTKSTDPGSDGTGGRTPRRSGAQEKTPEPEKR</sequence>
<evidence type="ECO:0000256" key="1">
    <source>
        <dbReference type="SAM" id="MobiDB-lite"/>
    </source>
</evidence>
<protein>
    <submittedName>
        <fullName evidence="2">Uncharacterized protein</fullName>
    </submittedName>
</protein>
<name>A0AAV7T414_PLEWA</name>
<dbReference type="AlphaFoldDB" id="A0AAV7T414"/>
<accession>A0AAV7T414</accession>
<comment type="caution">
    <text evidence="2">The sequence shown here is derived from an EMBL/GenBank/DDBJ whole genome shotgun (WGS) entry which is preliminary data.</text>
</comment>
<feature type="compositionally biased region" description="Basic and acidic residues" evidence="1">
    <location>
        <begin position="128"/>
        <end position="139"/>
    </location>
</feature>
<gene>
    <name evidence="2" type="ORF">NDU88_003018</name>
</gene>
<organism evidence="2 3">
    <name type="scientific">Pleurodeles waltl</name>
    <name type="common">Iberian ribbed newt</name>
    <dbReference type="NCBI Taxonomy" id="8319"/>
    <lineage>
        <taxon>Eukaryota</taxon>
        <taxon>Metazoa</taxon>
        <taxon>Chordata</taxon>
        <taxon>Craniata</taxon>
        <taxon>Vertebrata</taxon>
        <taxon>Euteleostomi</taxon>
        <taxon>Amphibia</taxon>
        <taxon>Batrachia</taxon>
        <taxon>Caudata</taxon>
        <taxon>Salamandroidea</taxon>
        <taxon>Salamandridae</taxon>
        <taxon>Pleurodelinae</taxon>
        <taxon>Pleurodeles</taxon>
    </lineage>
</organism>
<dbReference type="Proteomes" id="UP001066276">
    <property type="component" value="Chromosome 4_1"/>
</dbReference>